<protein>
    <submittedName>
        <fullName evidence="2">Uncharacterized protein</fullName>
    </submittedName>
</protein>
<organism evidence="2 3">
    <name type="scientific">Smittium culicis</name>
    <dbReference type="NCBI Taxonomy" id="133412"/>
    <lineage>
        <taxon>Eukaryota</taxon>
        <taxon>Fungi</taxon>
        <taxon>Fungi incertae sedis</taxon>
        <taxon>Zoopagomycota</taxon>
        <taxon>Kickxellomycotina</taxon>
        <taxon>Harpellomycetes</taxon>
        <taxon>Harpellales</taxon>
        <taxon>Legeriomycetaceae</taxon>
        <taxon>Smittium</taxon>
    </lineage>
</organism>
<feature type="compositionally biased region" description="Basic and acidic residues" evidence="1">
    <location>
        <begin position="1"/>
        <end position="17"/>
    </location>
</feature>
<feature type="region of interest" description="Disordered" evidence="1">
    <location>
        <begin position="1"/>
        <end position="31"/>
    </location>
</feature>
<name>A0A1R1XQQ0_9FUNG</name>
<gene>
    <name evidence="2" type="ORF">AYI70_g6274</name>
</gene>
<keyword evidence="3" id="KW-1185">Reference proteome</keyword>
<evidence type="ECO:0000313" key="3">
    <source>
        <dbReference type="Proteomes" id="UP000187283"/>
    </source>
</evidence>
<dbReference type="Proteomes" id="UP000187283">
    <property type="component" value="Unassembled WGS sequence"/>
</dbReference>
<dbReference type="AlphaFoldDB" id="A0A1R1XQQ0"/>
<dbReference type="EMBL" id="LSSN01002175">
    <property type="protein sequence ID" value="OMJ16970.1"/>
    <property type="molecule type" value="Genomic_DNA"/>
</dbReference>
<evidence type="ECO:0000313" key="2">
    <source>
        <dbReference type="EMBL" id="OMJ16970.1"/>
    </source>
</evidence>
<evidence type="ECO:0000256" key="1">
    <source>
        <dbReference type="SAM" id="MobiDB-lite"/>
    </source>
</evidence>
<proteinExistence type="predicted"/>
<sequence>MESRRAIKEQRYQRDNESGSTRRLKRQDVSTSSGLRFYRYKGRTQPHWLSTKLKAQTIKVDKDTKRIQDLNLQLEMIADEQMFLNRLGAGPKLKKAGKEGNSIEERIIKEAIAYLKARIDKTRNRF</sequence>
<comment type="caution">
    <text evidence="2">The sequence shown here is derived from an EMBL/GenBank/DDBJ whole genome shotgun (WGS) entry which is preliminary data.</text>
</comment>
<reference evidence="2 3" key="1">
    <citation type="submission" date="2017-01" db="EMBL/GenBank/DDBJ databases">
        <authorList>
            <person name="Mah S.A."/>
            <person name="Swanson W.J."/>
            <person name="Moy G.W."/>
            <person name="Vacquier V.D."/>
        </authorList>
    </citation>
    <scope>NUCLEOTIDE SEQUENCE [LARGE SCALE GENOMIC DNA]</scope>
    <source>
        <strain evidence="2 3">GSMNP</strain>
    </source>
</reference>
<accession>A0A1R1XQQ0</accession>